<evidence type="ECO:0000313" key="1">
    <source>
        <dbReference type="EMBL" id="GBP49556.1"/>
    </source>
</evidence>
<organism evidence="1 2">
    <name type="scientific">Eumeta variegata</name>
    <name type="common">Bagworm moth</name>
    <name type="synonym">Eumeta japonica</name>
    <dbReference type="NCBI Taxonomy" id="151549"/>
    <lineage>
        <taxon>Eukaryota</taxon>
        <taxon>Metazoa</taxon>
        <taxon>Ecdysozoa</taxon>
        <taxon>Arthropoda</taxon>
        <taxon>Hexapoda</taxon>
        <taxon>Insecta</taxon>
        <taxon>Pterygota</taxon>
        <taxon>Neoptera</taxon>
        <taxon>Endopterygota</taxon>
        <taxon>Lepidoptera</taxon>
        <taxon>Glossata</taxon>
        <taxon>Ditrysia</taxon>
        <taxon>Tineoidea</taxon>
        <taxon>Psychidae</taxon>
        <taxon>Oiketicinae</taxon>
        <taxon>Eumeta</taxon>
    </lineage>
</organism>
<sequence>MKVSELRCECCLFCERAESDRHRFKFQASGVVRPRPAAVTSRPRHWLDRSALFRASKLAASESTCCISVEVVYRID</sequence>
<dbReference type="EMBL" id="BGZK01000547">
    <property type="protein sequence ID" value="GBP49556.1"/>
    <property type="molecule type" value="Genomic_DNA"/>
</dbReference>
<protein>
    <submittedName>
        <fullName evidence="1">Uncharacterized protein</fullName>
    </submittedName>
</protein>
<reference evidence="1 2" key="1">
    <citation type="journal article" date="2019" name="Commun. Biol.">
        <title>The bagworm genome reveals a unique fibroin gene that provides high tensile strength.</title>
        <authorList>
            <person name="Kono N."/>
            <person name="Nakamura H."/>
            <person name="Ohtoshi R."/>
            <person name="Tomita M."/>
            <person name="Numata K."/>
            <person name="Arakawa K."/>
        </authorList>
    </citation>
    <scope>NUCLEOTIDE SEQUENCE [LARGE SCALE GENOMIC DNA]</scope>
</reference>
<keyword evidence="2" id="KW-1185">Reference proteome</keyword>
<accession>A0A4C1WDT5</accession>
<comment type="caution">
    <text evidence="1">The sequence shown here is derived from an EMBL/GenBank/DDBJ whole genome shotgun (WGS) entry which is preliminary data.</text>
</comment>
<dbReference type="Proteomes" id="UP000299102">
    <property type="component" value="Unassembled WGS sequence"/>
</dbReference>
<proteinExistence type="predicted"/>
<dbReference type="AlphaFoldDB" id="A0A4C1WDT5"/>
<gene>
    <name evidence="1" type="ORF">EVAR_45620_1</name>
</gene>
<evidence type="ECO:0000313" key="2">
    <source>
        <dbReference type="Proteomes" id="UP000299102"/>
    </source>
</evidence>
<name>A0A4C1WDT5_EUMVA</name>